<feature type="transmembrane region" description="Helical" evidence="6">
    <location>
        <begin position="100"/>
        <end position="119"/>
    </location>
</feature>
<reference evidence="8 9" key="1">
    <citation type="submission" date="2019-03" db="EMBL/GenBank/DDBJ databases">
        <title>Genomic Encyclopedia of Type Strains, Phase IV (KMG-IV): sequencing the most valuable type-strain genomes for metagenomic binning, comparative biology and taxonomic classification.</title>
        <authorList>
            <person name="Goeker M."/>
        </authorList>
    </citation>
    <scope>NUCLEOTIDE SEQUENCE [LARGE SCALE GENOMIC DNA]</scope>
    <source>
        <strain evidence="8 9">DSM 24591</strain>
    </source>
</reference>
<protein>
    <submittedName>
        <fullName evidence="8">Drug/metabolite transporter (DMT)-like permease</fullName>
    </submittedName>
</protein>
<keyword evidence="3 6" id="KW-0812">Transmembrane</keyword>
<evidence type="ECO:0000256" key="6">
    <source>
        <dbReference type="SAM" id="Phobius"/>
    </source>
</evidence>
<organism evidence="8 9">
    <name type="scientific">Paralcaligenes ureilyticus</name>
    <dbReference type="NCBI Taxonomy" id="627131"/>
    <lineage>
        <taxon>Bacteria</taxon>
        <taxon>Pseudomonadati</taxon>
        <taxon>Pseudomonadota</taxon>
        <taxon>Betaproteobacteria</taxon>
        <taxon>Burkholderiales</taxon>
        <taxon>Alcaligenaceae</taxon>
        <taxon>Paralcaligenes</taxon>
    </lineage>
</organism>
<feature type="transmembrane region" description="Helical" evidence="6">
    <location>
        <begin position="248"/>
        <end position="266"/>
    </location>
</feature>
<feature type="transmembrane region" description="Helical" evidence="6">
    <location>
        <begin position="126"/>
        <end position="143"/>
    </location>
</feature>
<dbReference type="OrthoDB" id="4167046at2"/>
<feature type="transmembrane region" description="Helical" evidence="6">
    <location>
        <begin position="272"/>
        <end position="291"/>
    </location>
</feature>
<feature type="domain" description="EamA" evidence="7">
    <location>
        <begin position="11"/>
        <end position="142"/>
    </location>
</feature>
<evidence type="ECO:0000313" key="9">
    <source>
        <dbReference type="Proteomes" id="UP000295525"/>
    </source>
</evidence>
<keyword evidence="9" id="KW-1185">Reference proteome</keyword>
<evidence type="ECO:0000256" key="4">
    <source>
        <dbReference type="ARBA" id="ARBA00022989"/>
    </source>
</evidence>
<name>A0A4R3LYG8_9BURK</name>
<feature type="transmembrane region" description="Helical" evidence="6">
    <location>
        <begin position="187"/>
        <end position="207"/>
    </location>
</feature>
<feature type="domain" description="EamA" evidence="7">
    <location>
        <begin position="157"/>
        <end position="287"/>
    </location>
</feature>
<keyword evidence="5 6" id="KW-0472">Membrane</keyword>
<evidence type="ECO:0000256" key="1">
    <source>
        <dbReference type="ARBA" id="ARBA00004651"/>
    </source>
</evidence>
<keyword evidence="4 6" id="KW-1133">Transmembrane helix</keyword>
<comment type="subcellular location">
    <subcellularLocation>
        <location evidence="1">Cell membrane</location>
        <topology evidence="1">Multi-pass membrane protein</topology>
    </subcellularLocation>
</comment>
<proteinExistence type="predicted"/>
<feature type="transmembrane region" description="Helical" evidence="6">
    <location>
        <begin position="219"/>
        <end position="236"/>
    </location>
</feature>
<evidence type="ECO:0000259" key="7">
    <source>
        <dbReference type="Pfam" id="PF00892"/>
    </source>
</evidence>
<dbReference type="EMBL" id="SMAJ01000010">
    <property type="protein sequence ID" value="TCT05266.1"/>
    <property type="molecule type" value="Genomic_DNA"/>
</dbReference>
<dbReference type="GO" id="GO:0005886">
    <property type="term" value="C:plasma membrane"/>
    <property type="evidence" value="ECO:0007669"/>
    <property type="project" value="UniProtKB-SubCell"/>
</dbReference>
<comment type="caution">
    <text evidence="8">The sequence shown here is derived from an EMBL/GenBank/DDBJ whole genome shotgun (WGS) entry which is preliminary data.</text>
</comment>
<dbReference type="PANTHER" id="PTHR42920">
    <property type="entry name" value="OS03G0707200 PROTEIN-RELATED"/>
    <property type="match status" value="1"/>
</dbReference>
<evidence type="ECO:0000256" key="2">
    <source>
        <dbReference type="ARBA" id="ARBA00022475"/>
    </source>
</evidence>
<accession>A0A4R3LYG8</accession>
<evidence type="ECO:0000313" key="8">
    <source>
        <dbReference type="EMBL" id="TCT05266.1"/>
    </source>
</evidence>
<dbReference type="SUPFAM" id="SSF103481">
    <property type="entry name" value="Multidrug resistance efflux transporter EmrE"/>
    <property type="match status" value="2"/>
</dbReference>
<dbReference type="Proteomes" id="UP000295525">
    <property type="component" value="Unassembled WGS sequence"/>
</dbReference>
<dbReference type="RefSeq" id="WP_132583291.1">
    <property type="nucleotide sequence ID" value="NZ_SMAJ01000010.1"/>
</dbReference>
<keyword evidence="2" id="KW-1003">Cell membrane</keyword>
<gene>
    <name evidence="8" type="ORF">EDC26_1106</name>
</gene>
<evidence type="ECO:0000256" key="5">
    <source>
        <dbReference type="ARBA" id="ARBA00023136"/>
    </source>
</evidence>
<dbReference type="AlphaFoldDB" id="A0A4R3LYG8"/>
<sequence length="303" mass="33492">MSLMLPLRYFLYPFVAVVIWSVNTIVTKMAAGVIEPTAISFYRWFLAWLLLTPFIWRSFMRNWASIRPLCPRLAVLGFLAMVLNQDLGYKAAETTSATNMGIIVSLMPVLTIGCAALILRERPSRMMLAGAVLSLLGLFILIAQGEPSRLLTHGIRAGDALMLVAVFAYALYGVLLRHWSIPLSPWLSLYMQIVFGVLFQLPIFFLYPASPLTPESMSMILFAAVFASLFGPLLWIRGVQLLGPNRATLFMNLMPVLTAAIAIVFLKEELHSYHVVGGALALAGVLVAQGLPHRRSGRPRTVS</sequence>
<dbReference type="PANTHER" id="PTHR42920:SF11">
    <property type="entry name" value="INNER MEMBRANE PROTEIN YTFF"/>
    <property type="match status" value="1"/>
</dbReference>
<feature type="transmembrane region" description="Helical" evidence="6">
    <location>
        <begin position="40"/>
        <end position="57"/>
    </location>
</feature>
<evidence type="ECO:0000256" key="3">
    <source>
        <dbReference type="ARBA" id="ARBA00022692"/>
    </source>
</evidence>
<dbReference type="InterPro" id="IPR051258">
    <property type="entry name" value="Diverse_Substrate_Transporter"/>
</dbReference>
<dbReference type="Pfam" id="PF00892">
    <property type="entry name" value="EamA"/>
    <property type="match status" value="2"/>
</dbReference>
<dbReference type="InterPro" id="IPR000620">
    <property type="entry name" value="EamA_dom"/>
</dbReference>
<dbReference type="InterPro" id="IPR037185">
    <property type="entry name" value="EmrE-like"/>
</dbReference>
<feature type="transmembrane region" description="Helical" evidence="6">
    <location>
        <begin position="9"/>
        <end position="34"/>
    </location>
</feature>
<feature type="transmembrane region" description="Helical" evidence="6">
    <location>
        <begin position="155"/>
        <end position="175"/>
    </location>
</feature>